<dbReference type="EMBL" id="JAXAVW010000038">
    <property type="protein sequence ID" value="MDX8035810.1"/>
    <property type="molecule type" value="Genomic_DNA"/>
</dbReference>
<dbReference type="PANTHER" id="PTHR46082">
    <property type="entry name" value="ATP/GTP-BINDING PROTEIN-RELATED"/>
    <property type="match status" value="1"/>
</dbReference>
<dbReference type="InterPro" id="IPR027417">
    <property type="entry name" value="P-loop_NTPase"/>
</dbReference>
<dbReference type="Gene3D" id="3.40.50.300">
    <property type="entry name" value="P-loop containing nucleotide triphosphate hydrolases"/>
    <property type="match status" value="1"/>
</dbReference>
<evidence type="ECO:0000313" key="2">
    <source>
        <dbReference type="EMBL" id="MDX8035810.1"/>
    </source>
</evidence>
<dbReference type="RefSeq" id="WP_319970827.1">
    <property type="nucleotide sequence ID" value="NZ_JAXAVW010000038.1"/>
</dbReference>
<gene>
    <name evidence="2" type="ORF">SK803_36905</name>
</gene>
<dbReference type="PANTHER" id="PTHR46082:SF6">
    <property type="entry name" value="AAA+ ATPASE DOMAIN-CONTAINING PROTEIN-RELATED"/>
    <property type="match status" value="1"/>
</dbReference>
<protein>
    <submittedName>
        <fullName evidence="2">NB-ARC domain-containing protein</fullName>
    </submittedName>
</protein>
<dbReference type="Pfam" id="PF13424">
    <property type="entry name" value="TPR_12"/>
    <property type="match status" value="1"/>
</dbReference>
<dbReference type="InterPro" id="IPR053137">
    <property type="entry name" value="NLR-like"/>
</dbReference>
<dbReference type="Pfam" id="PF00931">
    <property type="entry name" value="NB-ARC"/>
    <property type="match status" value="1"/>
</dbReference>
<dbReference type="InterPro" id="IPR002182">
    <property type="entry name" value="NB-ARC"/>
</dbReference>
<evidence type="ECO:0000259" key="1">
    <source>
        <dbReference type="Pfam" id="PF00931"/>
    </source>
</evidence>
<dbReference type="PRINTS" id="PR00364">
    <property type="entry name" value="DISEASERSIST"/>
</dbReference>
<dbReference type="InterPro" id="IPR011990">
    <property type="entry name" value="TPR-like_helical_dom_sf"/>
</dbReference>
<proteinExistence type="predicted"/>
<sequence length="707" mass="76507">MPHDHVSNRTEAVSGQVVQAGVVKGDVHLHQHSAPRPAAQLPLRVGLVPQRAASFQERATSEQLTAALDSGHTAILTSDGAQATVLSGLGGVGKTQLAADHAERTWAAGEVQLLVWVTAGSREAVMSSYADVATRLTGQEQDARGFLEWLAGTDVRWLVVLDDLQSPADLSGLWPPTTDTGRVVVTTRRRDAALRGHRRRLVEVGVFSEAEAVAYLHTVLTDEPRLLDGAVELVRDLGCLPLALAQAGAYLLDNQLSCAHYRVLFAGRRLTKVLPHDDCLPDEHRTTVAATWSLSVEQANGMAPEGLARPLLDIASVLSPNGIPIGVFTTPAMLRFLGDAAQREIDEHDARDGLACLHRLSLIDLDTGSEFREVRVHALVQRATREAGAEELPAQVVRAAADALVQVWPEIERDPVLGQVLRANTEALAETGIEHLWRPTTHLVLFRAGQSLGDSGLPAAAKAYFDQLRESAARFRGQHDTTMVALLGNAAFWQGFAGDPTGAASTFEELLADQLRLRGEDDSNTLSIRLNIAFWRADAGDTANLIPVLEQLLADQLRVLGPDHSGTRSTRQKLAQARSETGDFAGALAELEHLLADELRVHGPDHGDTLITRQSLAWAQARTGDVTGSIAALKQLIADDLRVLGPDHPHTVSARYSLACRHAETGDPAAMAEMEQVLADRMRIHGPDDPRTRNTRSWLDWLKKQSG</sequence>
<dbReference type="Gene3D" id="1.25.40.10">
    <property type="entry name" value="Tetratricopeptide repeat domain"/>
    <property type="match status" value="2"/>
</dbReference>
<accession>A0ABU4TCA0</accession>
<reference evidence="2 3" key="1">
    <citation type="submission" date="2023-11" db="EMBL/GenBank/DDBJ databases">
        <title>Lentzea sokolovensis, sp. nov., Lentzea kristufkii, sp. nov., and Lentzea miocenensis, sp. nov., rare actinobacteria from Sokolov Coal Basin, Miocene lacustrine sediment, Czech Republic.</title>
        <authorList>
            <person name="Lara A."/>
            <person name="Kotroba L."/>
            <person name="Nouioui I."/>
            <person name="Neumann-Schaal M."/>
            <person name="Mast Y."/>
            <person name="Chronakova A."/>
        </authorList>
    </citation>
    <scope>NUCLEOTIDE SEQUENCE [LARGE SCALE GENOMIC DNA]</scope>
    <source>
        <strain evidence="2 3">BCCO 10_0856</strain>
    </source>
</reference>
<dbReference type="SUPFAM" id="SSF52540">
    <property type="entry name" value="P-loop containing nucleoside triphosphate hydrolases"/>
    <property type="match status" value="1"/>
</dbReference>
<name>A0ABU4TCA0_9PSEU</name>
<dbReference type="SUPFAM" id="SSF48452">
    <property type="entry name" value="TPR-like"/>
    <property type="match status" value="2"/>
</dbReference>
<comment type="caution">
    <text evidence="2">The sequence shown here is derived from an EMBL/GenBank/DDBJ whole genome shotgun (WGS) entry which is preliminary data.</text>
</comment>
<keyword evidence="3" id="KW-1185">Reference proteome</keyword>
<organism evidence="2 3">
    <name type="scientific">Lentzea miocenica</name>
    <dbReference type="NCBI Taxonomy" id="3095431"/>
    <lineage>
        <taxon>Bacteria</taxon>
        <taxon>Bacillati</taxon>
        <taxon>Actinomycetota</taxon>
        <taxon>Actinomycetes</taxon>
        <taxon>Pseudonocardiales</taxon>
        <taxon>Pseudonocardiaceae</taxon>
        <taxon>Lentzea</taxon>
    </lineage>
</organism>
<feature type="domain" description="NB-ARC" evidence="1">
    <location>
        <begin position="77"/>
        <end position="214"/>
    </location>
</feature>
<evidence type="ECO:0000313" key="3">
    <source>
        <dbReference type="Proteomes" id="UP001285521"/>
    </source>
</evidence>
<dbReference type="Proteomes" id="UP001285521">
    <property type="component" value="Unassembled WGS sequence"/>
</dbReference>